<evidence type="ECO:0000256" key="5">
    <source>
        <dbReference type="ARBA" id="ARBA00023002"/>
    </source>
</evidence>
<dbReference type="InterPro" id="IPR016166">
    <property type="entry name" value="FAD-bd_PCMH"/>
</dbReference>
<organism evidence="7 8">
    <name type="scientific">Nannocystis radixulma</name>
    <dbReference type="NCBI Taxonomy" id="2995305"/>
    <lineage>
        <taxon>Bacteria</taxon>
        <taxon>Pseudomonadati</taxon>
        <taxon>Myxococcota</taxon>
        <taxon>Polyangia</taxon>
        <taxon>Nannocystales</taxon>
        <taxon>Nannocystaceae</taxon>
        <taxon>Nannocystis</taxon>
    </lineage>
</organism>
<dbReference type="Proteomes" id="UP001217838">
    <property type="component" value="Unassembled WGS sequence"/>
</dbReference>
<dbReference type="Gene3D" id="1.10.600.10">
    <property type="entry name" value="Farnesyl Diphosphate Synthase"/>
    <property type="match status" value="1"/>
</dbReference>
<dbReference type="InterPro" id="IPR008930">
    <property type="entry name" value="Terpenoid_cyclase/PrenylTrfase"/>
</dbReference>
<accession>A0ABT5B916</accession>
<evidence type="ECO:0000313" key="7">
    <source>
        <dbReference type="EMBL" id="MDC0670629.1"/>
    </source>
</evidence>
<reference evidence="7 8" key="1">
    <citation type="submission" date="2022-11" db="EMBL/GenBank/DDBJ databases">
        <title>Minimal conservation of predation-associated metabolite biosynthetic gene clusters underscores biosynthetic potential of Myxococcota including descriptions for ten novel species: Archangium lansinium sp. nov., Myxococcus landrumus sp. nov., Nannocystis bai.</title>
        <authorList>
            <person name="Ahearne A."/>
            <person name="Stevens C."/>
            <person name="Dowd S."/>
        </authorList>
    </citation>
    <scope>NUCLEOTIDE SEQUENCE [LARGE SCALE GENOMIC DNA]</scope>
    <source>
        <strain evidence="7 8">NCELM</strain>
    </source>
</reference>
<dbReference type="EMBL" id="JAQNDN010000013">
    <property type="protein sequence ID" value="MDC0670629.1"/>
    <property type="molecule type" value="Genomic_DNA"/>
</dbReference>
<evidence type="ECO:0000256" key="4">
    <source>
        <dbReference type="ARBA" id="ARBA00022827"/>
    </source>
</evidence>
<dbReference type="SUPFAM" id="SSF56176">
    <property type="entry name" value="FAD-binding/transporter-associated domain-like"/>
    <property type="match status" value="1"/>
</dbReference>
<evidence type="ECO:0000256" key="3">
    <source>
        <dbReference type="ARBA" id="ARBA00022630"/>
    </source>
</evidence>
<feature type="domain" description="FAD-binding PCMH-type" evidence="6">
    <location>
        <begin position="853"/>
        <end position="1024"/>
    </location>
</feature>
<proteinExistence type="inferred from homology"/>
<dbReference type="InterPro" id="IPR050416">
    <property type="entry name" value="FAD-linked_Oxidoreductase"/>
</dbReference>
<comment type="similarity">
    <text evidence="2">Belongs to the oxygen-dependent FAD-linked oxidoreductase family.</text>
</comment>
<evidence type="ECO:0000256" key="1">
    <source>
        <dbReference type="ARBA" id="ARBA00001974"/>
    </source>
</evidence>
<keyword evidence="5" id="KW-0560">Oxidoreductase</keyword>
<comment type="caution">
    <text evidence="7">The sequence shown here is derived from an EMBL/GenBank/DDBJ whole genome shotgun (WGS) entry which is preliminary data.</text>
</comment>
<dbReference type="CDD" id="cd00688">
    <property type="entry name" value="ISOPREN_C2_like"/>
    <property type="match status" value="1"/>
</dbReference>
<comment type="cofactor">
    <cofactor evidence="1">
        <name>FAD</name>
        <dbReference type="ChEBI" id="CHEBI:57692"/>
    </cofactor>
</comment>
<name>A0ABT5B916_9BACT</name>
<dbReference type="InterPro" id="IPR032696">
    <property type="entry name" value="SQ_cyclase_C"/>
</dbReference>
<protein>
    <submittedName>
        <fullName evidence="7">FAD-binding protein</fullName>
    </submittedName>
</protein>
<dbReference type="Gene3D" id="1.50.10.20">
    <property type="match status" value="1"/>
</dbReference>
<dbReference type="SFLD" id="SFLDS00005">
    <property type="entry name" value="Isoprenoid_Synthase_Type_I"/>
    <property type="match status" value="1"/>
</dbReference>
<keyword evidence="8" id="KW-1185">Reference proteome</keyword>
<dbReference type="SFLD" id="SFLDG01020">
    <property type="entry name" value="Terpene_Cyclase_Like_2"/>
    <property type="match status" value="1"/>
</dbReference>
<dbReference type="InterPro" id="IPR006094">
    <property type="entry name" value="Oxid_FAD_bind_N"/>
</dbReference>
<dbReference type="Pfam" id="PF08031">
    <property type="entry name" value="BBE"/>
    <property type="match status" value="1"/>
</dbReference>
<dbReference type="Pfam" id="PF19086">
    <property type="entry name" value="Terpene_syn_C_2"/>
    <property type="match status" value="1"/>
</dbReference>
<dbReference type="Gene3D" id="3.40.462.20">
    <property type="match status" value="1"/>
</dbReference>
<sequence length="1285" mass="139109">MKHATTDCNPSWDHAERQARDWAARVGLVTTDRDRRRLAKMGQGRMAGWLAPHADPGELALLAQWGAFIALVDDTYDRDSQAGPAQVDDLMDRLVAVVTHSSVDHDTSIPAVRALVDLWSRSVVGTVRGWAPRFAEHYRRFADATREEARLRAAGVRLDLKRYLELRRHTITAMPVLDLIERTLPAEADALDELRWMVVDVIAWTNDLASAERELAEGTDNLVSVVAREHRCDRHEAAAIVRAMLDERMDDFDDAAAALTTAGPWQAGLGPRIAILRAAREGSLAWQGETHRNRAEPSDVRGPRSVPGVDPLVRHLMPAVAADGAVRDRCASRVLETALLLSLLRATDTHPAEQELAARYLRARRSDADALDALLIDACLDPETTAPRAVAAAVALSLPLSRGTAGRGQLKFAMLRVVLHLLCGAPVGDLEIPPHSTTDEITTFTEVHRLVLRIVPAPHPDAVSTGERERLLDLLGTSRNRVLWEASATTHLLGLHAVRRFRPTHRVIADGLLRLTLAQNPDGGLPFLDSQDLWLAAVAGLAFLHHARLRPLTRRMAAFVAAWQARDGGWPFASGMMQTDVDTATRCMEFLRAADAHRYRVQLDRGAAYLVRMAGPTGGFPTWVRGEAPDLDMTAGAILALAPDGQRHHDLLVAATEFVLAGQLPDGTFERSWTLSEASAILRVVDALDAVRSSSSPVVVDRITAAIQRAVARLAATQNRDGGWGRKPDADSDVLSTAQALPVVVRHGDPRHAARALAYLLARQDSDGGFTSIPDQVGPRPLPFDFPVLADIHALTAFQRSAELTNTAALAGRAPRTGDPDWSALASQIRGIVVRPRDPAYEQGRLLVNQRFDDIRPQALVYPACVEDVAAIVRFARDRSVRPALRSGGHSYAGYSTGPGLVLDVGSLNTTSVGGGRALFGAGVKGMQAHLALAAAGAGLPLGRCPTIGLAGVTLGGGLSAFTRAWGLACDHLRSVEIVTADGRIRRVGPRSEPPDDDLFWALCGGGGGNFGVVTSFEFATEVTRDRHFARFILTWPATDTAAVLRGWTHWNADQDTPRALWSAFEQLSDAGAPSLPAVTGTFIGTPDALQRALDRLVAAVDRREAQRLITPCSYVQAASEAERWGGGTWGARVAFAAKSHIVRRSMSPAAAHDMAESLMQLHSLTGVGGASGLLIDGLGGAVGDRPADATAFPHRTAVGVVQYHSYWTALTDRAHVERRIQWLRTIHSVMQTHFGVGGYTNGMDPELRDWPAAYHGDNYSRLQRVKATVDPAQFFDFPQAVTPR</sequence>
<dbReference type="InterPro" id="IPR016169">
    <property type="entry name" value="FAD-bd_PCMH_sub2"/>
</dbReference>
<dbReference type="PANTHER" id="PTHR42973:SF39">
    <property type="entry name" value="FAD-BINDING PCMH-TYPE DOMAIN-CONTAINING PROTEIN"/>
    <property type="match status" value="1"/>
</dbReference>
<dbReference type="InterPro" id="IPR036318">
    <property type="entry name" value="FAD-bd_PCMH-like_sf"/>
</dbReference>
<dbReference type="PROSITE" id="PS51387">
    <property type="entry name" value="FAD_PCMH"/>
    <property type="match status" value="1"/>
</dbReference>
<dbReference type="InterPro" id="IPR008949">
    <property type="entry name" value="Isoprenoid_synthase_dom_sf"/>
</dbReference>
<dbReference type="PANTHER" id="PTHR42973">
    <property type="entry name" value="BINDING OXIDOREDUCTASE, PUTATIVE (AFU_ORTHOLOGUE AFUA_1G17690)-RELATED"/>
    <property type="match status" value="1"/>
</dbReference>
<evidence type="ECO:0000313" key="8">
    <source>
        <dbReference type="Proteomes" id="UP001217838"/>
    </source>
</evidence>
<dbReference type="InterPro" id="IPR012951">
    <property type="entry name" value="BBE"/>
</dbReference>
<keyword evidence="3" id="KW-0285">Flavoprotein</keyword>
<evidence type="ECO:0000259" key="6">
    <source>
        <dbReference type="PROSITE" id="PS51387"/>
    </source>
</evidence>
<dbReference type="RefSeq" id="WP_272000450.1">
    <property type="nucleotide sequence ID" value="NZ_JAQNDN010000013.1"/>
</dbReference>
<dbReference type="SUPFAM" id="SSF48576">
    <property type="entry name" value="Terpenoid synthases"/>
    <property type="match status" value="1"/>
</dbReference>
<dbReference type="Pfam" id="PF13243">
    <property type="entry name" value="SQHop_cyclase_C"/>
    <property type="match status" value="1"/>
</dbReference>
<dbReference type="Pfam" id="PF01565">
    <property type="entry name" value="FAD_binding_4"/>
    <property type="match status" value="1"/>
</dbReference>
<dbReference type="InterPro" id="IPR034686">
    <property type="entry name" value="Terpene_cyclase-like_2"/>
</dbReference>
<gene>
    <name evidence="7" type="ORF">POL58_22930</name>
</gene>
<evidence type="ECO:0000256" key="2">
    <source>
        <dbReference type="ARBA" id="ARBA00005466"/>
    </source>
</evidence>
<dbReference type="Gene3D" id="3.30.465.10">
    <property type="match status" value="1"/>
</dbReference>
<keyword evidence="4" id="KW-0274">FAD</keyword>
<dbReference type="SUPFAM" id="SSF48239">
    <property type="entry name" value="Terpenoid cyclases/Protein prenyltransferases"/>
    <property type="match status" value="1"/>
</dbReference>